<dbReference type="KEGG" id="acht:bsdcttw_27620"/>
<dbReference type="GO" id="GO:0003684">
    <property type="term" value="F:damaged DNA binding"/>
    <property type="evidence" value="ECO:0007669"/>
    <property type="project" value="InterPro"/>
</dbReference>
<dbReference type="SUPFAM" id="SSF48150">
    <property type="entry name" value="DNA-glycosylase"/>
    <property type="match status" value="1"/>
</dbReference>
<dbReference type="CDD" id="cd00056">
    <property type="entry name" value="ENDO3c"/>
    <property type="match status" value="1"/>
</dbReference>
<dbReference type="AlphaFoldDB" id="A0A7I8DR32"/>
<accession>A0A7I8DR32</accession>
<keyword evidence="6" id="KW-0456">Lyase</keyword>
<dbReference type="PANTHER" id="PTHR10242">
    <property type="entry name" value="8-OXOGUANINE DNA GLYCOSYLASE"/>
    <property type="match status" value="1"/>
</dbReference>
<proteinExistence type="inferred from homology"/>
<evidence type="ECO:0000256" key="1">
    <source>
        <dbReference type="ARBA" id="ARBA00010679"/>
    </source>
</evidence>
<organism evidence="11 12">
    <name type="scientific">Anaerocolumna chitinilytica</name>
    <dbReference type="NCBI Taxonomy" id="1727145"/>
    <lineage>
        <taxon>Bacteria</taxon>
        <taxon>Bacillati</taxon>
        <taxon>Bacillota</taxon>
        <taxon>Clostridia</taxon>
        <taxon>Lachnospirales</taxon>
        <taxon>Lachnospiraceae</taxon>
        <taxon>Anaerocolumna</taxon>
    </lineage>
</organism>
<evidence type="ECO:0000256" key="3">
    <source>
        <dbReference type="ARBA" id="ARBA00022763"/>
    </source>
</evidence>
<dbReference type="InterPro" id="IPR011257">
    <property type="entry name" value="DNA_glycosylase"/>
</dbReference>
<dbReference type="InterPro" id="IPR023170">
    <property type="entry name" value="HhH_base_excis_C"/>
</dbReference>
<evidence type="ECO:0000256" key="7">
    <source>
        <dbReference type="ARBA" id="ARBA00023268"/>
    </source>
</evidence>
<keyword evidence="8" id="KW-0326">Glycosidase</keyword>
<dbReference type="Pfam" id="PF00730">
    <property type="entry name" value="HhH-GPD"/>
    <property type="match status" value="1"/>
</dbReference>
<name>A0A7I8DR32_9FIRM</name>
<evidence type="ECO:0000256" key="5">
    <source>
        <dbReference type="ARBA" id="ARBA00023204"/>
    </source>
</evidence>
<dbReference type="Gene3D" id="3.30.310.260">
    <property type="match status" value="1"/>
</dbReference>
<dbReference type="EC" id="4.2.99.18" evidence="2"/>
<dbReference type="SMART" id="SM00478">
    <property type="entry name" value="ENDO3c"/>
    <property type="match status" value="1"/>
</dbReference>
<evidence type="ECO:0000256" key="8">
    <source>
        <dbReference type="ARBA" id="ARBA00023295"/>
    </source>
</evidence>
<keyword evidence="12" id="KW-1185">Reference proteome</keyword>
<keyword evidence="7" id="KW-0511">Multifunctional enzyme</keyword>
<comment type="catalytic activity">
    <reaction evidence="9">
        <text>2'-deoxyribonucleotide-(2'-deoxyribose 5'-phosphate)-2'-deoxyribonucleotide-DNA = a 3'-end 2'-deoxyribonucleotide-(2,3-dehydro-2,3-deoxyribose 5'-phosphate)-DNA + a 5'-end 5'-phospho-2'-deoxyribonucleoside-DNA + H(+)</text>
        <dbReference type="Rhea" id="RHEA:66592"/>
        <dbReference type="Rhea" id="RHEA-COMP:13180"/>
        <dbReference type="Rhea" id="RHEA-COMP:16897"/>
        <dbReference type="Rhea" id="RHEA-COMP:17067"/>
        <dbReference type="ChEBI" id="CHEBI:15378"/>
        <dbReference type="ChEBI" id="CHEBI:136412"/>
        <dbReference type="ChEBI" id="CHEBI:157695"/>
        <dbReference type="ChEBI" id="CHEBI:167181"/>
        <dbReference type="EC" id="4.2.99.18"/>
    </reaction>
</comment>
<protein>
    <recommendedName>
        <fullName evidence="2">DNA-(apurinic or apyrimidinic site) lyase</fullName>
        <ecNumber evidence="2">4.2.99.18</ecNumber>
    </recommendedName>
</protein>
<evidence type="ECO:0000256" key="2">
    <source>
        <dbReference type="ARBA" id="ARBA00012720"/>
    </source>
</evidence>
<evidence type="ECO:0000313" key="11">
    <source>
        <dbReference type="EMBL" id="BCJ99721.1"/>
    </source>
</evidence>
<dbReference type="InterPro" id="IPR012904">
    <property type="entry name" value="OGG_N"/>
</dbReference>
<dbReference type="InterPro" id="IPR003265">
    <property type="entry name" value="HhH-GPD_domain"/>
</dbReference>
<dbReference type="SUPFAM" id="SSF55945">
    <property type="entry name" value="TATA-box binding protein-like"/>
    <property type="match status" value="1"/>
</dbReference>
<evidence type="ECO:0000256" key="4">
    <source>
        <dbReference type="ARBA" id="ARBA00022801"/>
    </source>
</evidence>
<dbReference type="Proteomes" id="UP000515703">
    <property type="component" value="Chromosome"/>
</dbReference>
<reference evidence="11 12" key="2">
    <citation type="submission" date="2020-08" db="EMBL/GenBank/DDBJ databases">
        <authorList>
            <person name="Ueki A."/>
            <person name="Tonouchi A."/>
        </authorList>
    </citation>
    <scope>NUCLEOTIDE SEQUENCE [LARGE SCALE GENOMIC DNA]</scope>
    <source>
        <strain evidence="11 12">CTTW</strain>
    </source>
</reference>
<gene>
    <name evidence="11" type="ORF">bsdcttw_27620</name>
</gene>
<dbReference type="EMBL" id="AP023368">
    <property type="protein sequence ID" value="BCJ99721.1"/>
    <property type="molecule type" value="Genomic_DNA"/>
</dbReference>
<evidence type="ECO:0000259" key="10">
    <source>
        <dbReference type="SMART" id="SM00478"/>
    </source>
</evidence>
<evidence type="ECO:0000256" key="9">
    <source>
        <dbReference type="ARBA" id="ARBA00044632"/>
    </source>
</evidence>
<dbReference type="GO" id="GO:0006289">
    <property type="term" value="P:nucleotide-excision repair"/>
    <property type="evidence" value="ECO:0007669"/>
    <property type="project" value="InterPro"/>
</dbReference>
<keyword evidence="4" id="KW-0378">Hydrolase</keyword>
<keyword evidence="3" id="KW-0227">DNA damage</keyword>
<feature type="domain" description="HhH-GPD" evidence="10">
    <location>
        <begin position="113"/>
        <end position="268"/>
    </location>
</feature>
<dbReference type="GO" id="GO:0008534">
    <property type="term" value="F:oxidized purine nucleobase lesion DNA N-glycosylase activity"/>
    <property type="evidence" value="ECO:0007669"/>
    <property type="project" value="InterPro"/>
</dbReference>
<dbReference type="PANTHER" id="PTHR10242:SF2">
    <property type="entry name" value="N-GLYCOSYLASE_DNA LYASE"/>
    <property type="match status" value="1"/>
</dbReference>
<dbReference type="Pfam" id="PF07934">
    <property type="entry name" value="OGG_N"/>
    <property type="match status" value="1"/>
</dbReference>
<dbReference type="RefSeq" id="WP_225903661.1">
    <property type="nucleotide sequence ID" value="NZ_AP023368.1"/>
</dbReference>
<dbReference type="Gene3D" id="1.10.340.30">
    <property type="entry name" value="Hypothetical protein, domain 2"/>
    <property type="match status" value="1"/>
</dbReference>
<comment type="similarity">
    <text evidence="1">Belongs to the type-1 OGG1 family.</text>
</comment>
<sequence>MIIENSNFILEHIASSGQCFRMNKTGDTQYSVIAKGRYLSLNQLNENEVKLSCTEEEFQEFWSEYFDLSYDYESIVKNLLAGEDEFLKKAAAYGYGLRILKQDIFEALITFIISQRKSIPAIKGCVEQICQRFGEKRVDMVSGTVYYTFPTPVKLAEAAKEELREAGLGYRDEYVRKTALAVVKGEIALQNLKALSYEEVLGEFMKLPGVGIKVANCAALYGLHRIDAFPIDVWIERILKEVYENKFDVNTYKGYAGIVQQYMFYYIRSLS</sequence>
<evidence type="ECO:0000313" key="12">
    <source>
        <dbReference type="Proteomes" id="UP000515703"/>
    </source>
</evidence>
<dbReference type="Gene3D" id="1.10.1670.10">
    <property type="entry name" value="Helix-hairpin-Helix base-excision DNA repair enzymes (C-terminal)"/>
    <property type="match status" value="1"/>
</dbReference>
<dbReference type="InterPro" id="IPR052054">
    <property type="entry name" value="Oxidative_DNA_repair_enzyme"/>
</dbReference>
<evidence type="ECO:0000256" key="6">
    <source>
        <dbReference type="ARBA" id="ARBA00023239"/>
    </source>
</evidence>
<reference evidence="11 12" key="1">
    <citation type="submission" date="2020-08" db="EMBL/GenBank/DDBJ databases">
        <title>Draft genome sequencing of an Anaerocolumna strain isolated from anoxic soil subjected to BSD treatment.</title>
        <authorList>
            <person name="Uek A."/>
            <person name="Tonouchi A."/>
        </authorList>
    </citation>
    <scope>NUCLEOTIDE SEQUENCE [LARGE SCALE GENOMIC DNA]</scope>
    <source>
        <strain evidence="11 12">CTTW</strain>
    </source>
</reference>
<dbReference type="GO" id="GO:0140078">
    <property type="term" value="F:class I DNA-(apurinic or apyrimidinic site) endonuclease activity"/>
    <property type="evidence" value="ECO:0007669"/>
    <property type="project" value="UniProtKB-EC"/>
</dbReference>
<keyword evidence="5" id="KW-0234">DNA repair</keyword>
<dbReference type="GO" id="GO:0006284">
    <property type="term" value="P:base-excision repair"/>
    <property type="evidence" value="ECO:0007669"/>
    <property type="project" value="InterPro"/>
</dbReference>